<dbReference type="AlphaFoldDB" id="A0AAU8ZQA7"/>
<proteinExistence type="predicted"/>
<sequence length="283" mass="32074">MEVAMGVVRHADFANKQLSPDKPEVNVASLEDGYFRTATSIGKLKPKLKMSGQEHQVFDAVIMCTFGWNKSEDKVTNTYIAEMTDLDDSDVNKALNKLANRRIINLRKSGLFKIISVNKKLDEWVLNRQKTEKVKPPKSSGKTTQEVGCFNLSSLVESPNTKDSLTKDNKDLNTPISPKPEKQVKPEPFDAMGHPLPDWLSRDTWVGWVTYRKDLKKPIKTKQTLNGLISKLTKFYEAGHSPESVIEESISNGWTGLFMPKSPPTRQRIVQPKRVQQFIPEDF</sequence>
<feature type="domain" description="Bacteriophage lambda Replication protein O N-terminal" evidence="2">
    <location>
        <begin position="27"/>
        <end position="124"/>
    </location>
</feature>
<dbReference type="InterPro" id="IPR006497">
    <property type="entry name" value="Phage_lambda_VrpO_N"/>
</dbReference>
<dbReference type="InterPro" id="IPR036388">
    <property type="entry name" value="WH-like_DNA-bd_sf"/>
</dbReference>
<organism evidence="3 4">
    <name type="scientific">Morganella morganii</name>
    <name type="common">Proteus morganii</name>
    <dbReference type="NCBI Taxonomy" id="582"/>
    <lineage>
        <taxon>Bacteria</taxon>
        <taxon>Pseudomonadati</taxon>
        <taxon>Pseudomonadota</taxon>
        <taxon>Gammaproteobacteria</taxon>
        <taxon>Enterobacterales</taxon>
        <taxon>Morganellaceae</taxon>
        <taxon>Morganella</taxon>
    </lineage>
</organism>
<accession>A0AAU8ZQA7</accession>
<name>A0AAU8ZQA7_MORMO</name>
<dbReference type="EMBL" id="CP028956">
    <property type="protein sequence ID" value="AWC94437.1"/>
    <property type="molecule type" value="Genomic_DNA"/>
</dbReference>
<evidence type="ECO:0000313" key="3">
    <source>
        <dbReference type="EMBL" id="AWC94437.1"/>
    </source>
</evidence>
<reference evidence="3 4" key="1">
    <citation type="submission" date="2018-04" db="EMBL/GenBank/DDBJ databases">
        <title>Whole genome sequencing of Morganella morganii AR_0133.</title>
        <authorList>
            <person name="Conlan S."/>
            <person name="Thomas P.J."/>
            <person name="Mullikin J."/>
            <person name="Frank K.M."/>
            <person name="Segre J.A."/>
        </authorList>
    </citation>
    <scope>NUCLEOTIDE SEQUENCE [LARGE SCALE GENOMIC DNA]</scope>
    <source>
        <strain evidence="3 4">AR_0133</strain>
    </source>
</reference>
<dbReference type="Pfam" id="PF04492">
    <property type="entry name" value="Phage_rep_O"/>
    <property type="match status" value="1"/>
</dbReference>
<evidence type="ECO:0000313" key="4">
    <source>
        <dbReference type="Proteomes" id="UP000244682"/>
    </source>
</evidence>
<protein>
    <submittedName>
        <fullName evidence="3">Replication protein</fullName>
    </submittedName>
</protein>
<dbReference type="Gene3D" id="1.10.10.10">
    <property type="entry name" value="Winged helix-like DNA-binding domain superfamily/Winged helix DNA-binding domain"/>
    <property type="match status" value="1"/>
</dbReference>
<feature type="region of interest" description="Disordered" evidence="1">
    <location>
        <begin position="159"/>
        <end position="190"/>
    </location>
</feature>
<dbReference type="RefSeq" id="WP_108656561.1">
    <property type="nucleotide sequence ID" value="NZ_CP028956.1"/>
</dbReference>
<dbReference type="GO" id="GO:0006260">
    <property type="term" value="P:DNA replication"/>
    <property type="evidence" value="ECO:0007669"/>
    <property type="project" value="InterPro"/>
</dbReference>
<dbReference type="NCBIfam" id="TIGR01610">
    <property type="entry name" value="phage_O_Nterm"/>
    <property type="match status" value="1"/>
</dbReference>
<dbReference type="Proteomes" id="UP000244682">
    <property type="component" value="Chromosome"/>
</dbReference>
<evidence type="ECO:0000256" key="1">
    <source>
        <dbReference type="SAM" id="MobiDB-lite"/>
    </source>
</evidence>
<gene>
    <name evidence="3" type="ORF">AM380_12650</name>
</gene>
<evidence type="ECO:0000259" key="2">
    <source>
        <dbReference type="Pfam" id="PF04492"/>
    </source>
</evidence>
<feature type="compositionally biased region" description="Basic and acidic residues" evidence="1">
    <location>
        <begin position="179"/>
        <end position="188"/>
    </location>
</feature>